<dbReference type="InterPro" id="IPR005493">
    <property type="entry name" value="RraA/RraA-like"/>
</dbReference>
<dbReference type="SUPFAM" id="SSF89562">
    <property type="entry name" value="RraA-like"/>
    <property type="match status" value="1"/>
</dbReference>
<dbReference type="Pfam" id="PF03737">
    <property type="entry name" value="RraA-like"/>
    <property type="match status" value="1"/>
</dbReference>
<sequence>MTNPYYRVRTTITRPDAALLEAFRGIPASNIGDAMNRMACMHSRIRPMNRAPLLGTALTVRVRVGDNLLFNKAMDMARPGDVLVVNAHDEPFYSIVGGQMTTWMQRRGLAGLVIDGCIRDAEEIEAMDFPVYATGISPNGPMKNGGGEVNFPIACGGLVVNPGDIVAGDRDGIVVVRPDDAPAVLERTRAMVEKETRVMAAIADGTWDRTWVDEMLKEQGCEFVD</sequence>
<dbReference type="Gene3D" id="3.50.30.40">
    <property type="entry name" value="Ribonuclease E inhibitor RraA/RraA-like"/>
    <property type="match status" value="1"/>
</dbReference>
<dbReference type="NCBIfam" id="NF004850">
    <property type="entry name" value="PRK06201.1"/>
    <property type="match status" value="1"/>
</dbReference>
<keyword evidence="6" id="KW-1185">Reference proteome</keyword>
<organism evidence="5 6">
    <name type="scientific">Nitratidesulfovibrio liaohensis</name>
    <dbReference type="NCBI Taxonomy" id="2604158"/>
    <lineage>
        <taxon>Bacteria</taxon>
        <taxon>Pseudomonadati</taxon>
        <taxon>Thermodesulfobacteriota</taxon>
        <taxon>Desulfovibrionia</taxon>
        <taxon>Desulfovibrionales</taxon>
        <taxon>Desulfovibrionaceae</taxon>
        <taxon>Nitratidesulfovibrio</taxon>
    </lineage>
</organism>
<evidence type="ECO:0000256" key="4">
    <source>
        <dbReference type="ARBA" id="ARBA00030169"/>
    </source>
</evidence>
<dbReference type="EMBL" id="CP133659">
    <property type="protein sequence ID" value="WMW64624.1"/>
    <property type="molecule type" value="Genomic_DNA"/>
</dbReference>
<dbReference type="PANTHER" id="PTHR33254">
    <property type="entry name" value="4-HYDROXY-4-METHYL-2-OXOGLUTARATE ALDOLASE 3-RELATED"/>
    <property type="match status" value="1"/>
</dbReference>
<dbReference type="PANTHER" id="PTHR33254:SF4">
    <property type="entry name" value="4-HYDROXY-4-METHYL-2-OXOGLUTARATE ALDOLASE 3-RELATED"/>
    <property type="match status" value="1"/>
</dbReference>
<evidence type="ECO:0000313" key="6">
    <source>
        <dbReference type="Proteomes" id="UP001180616"/>
    </source>
</evidence>
<evidence type="ECO:0000256" key="2">
    <source>
        <dbReference type="ARBA" id="ARBA00016549"/>
    </source>
</evidence>
<dbReference type="RefSeq" id="WP_309540705.1">
    <property type="nucleotide sequence ID" value="NZ_CP133659.1"/>
</dbReference>
<reference evidence="5" key="1">
    <citation type="submission" date="2023-09" db="EMBL/GenBank/DDBJ databases">
        <authorList>
            <consortium name="CW5 consortium"/>
            <person name="Lu C.-W."/>
        </authorList>
    </citation>
    <scope>NUCLEOTIDE SEQUENCE</scope>
    <source>
        <strain evidence="5">KPS</strain>
    </source>
</reference>
<evidence type="ECO:0000256" key="3">
    <source>
        <dbReference type="ARBA" id="ARBA00029596"/>
    </source>
</evidence>
<proteinExistence type="predicted"/>
<evidence type="ECO:0000313" key="5">
    <source>
        <dbReference type="EMBL" id="WMW64624.1"/>
    </source>
</evidence>
<dbReference type="Proteomes" id="UP001180616">
    <property type="component" value="Chromosome"/>
</dbReference>
<dbReference type="CDD" id="cd16841">
    <property type="entry name" value="RraA_family"/>
    <property type="match status" value="1"/>
</dbReference>
<protein>
    <recommendedName>
        <fullName evidence="2">Putative 4-hydroxy-4-methyl-2-oxoglutarate aldolase</fullName>
    </recommendedName>
    <alternativeName>
        <fullName evidence="3">Regulator of ribonuclease activity homolog</fullName>
    </alternativeName>
    <alternativeName>
        <fullName evidence="4">RraA-like protein</fullName>
    </alternativeName>
</protein>
<name>A0ABY9QZK6_9BACT</name>
<accession>A0ABY9QZK6</accession>
<dbReference type="InterPro" id="IPR036704">
    <property type="entry name" value="RraA/RraA-like_sf"/>
</dbReference>
<evidence type="ECO:0000256" key="1">
    <source>
        <dbReference type="ARBA" id="ARBA00001968"/>
    </source>
</evidence>
<comment type="cofactor">
    <cofactor evidence="1">
        <name>a divalent metal cation</name>
        <dbReference type="ChEBI" id="CHEBI:60240"/>
    </cofactor>
</comment>
<gene>
    <name evidence="5" type="ORF">KPS_002673</name>
</gene>